<dbReference type="SMART" id="SM00331">
    <property type="entry name" value="PP2C_SIG"/>
    <property type="match status" value="1"/>
</dbReference>
<dbReference type="SUPFAM" id="SSF81606">
    <property type="entry name" value="PP2C-like"/>
    <property type="match status" value="1"/>
</dbReference>
<organism evidence="2 3">
    <name type="scientific">Desulfosarcina alkanivorans</name>
    <dbReference type="NCBI Taxonomy" id="571177"/>
    <lineage>
        <taxon>Bacteria</taxon>
        <taxon>Pseudomonadati</taxon>
        <taxon>Thermodesulfobacteriota</taxon>
        <taxon>Desulfobacteria</taxon>
        <taxon>Desulfobacterales</taxon>
        <taxon>Desulfosarcinaceae</taxon>
        <taxon>Desulfosarcina</taxon>
    </lineage>
</organism>
<dbReference type="Pfam" id="PF13672">
    <property type="entry name" value="PP2C_2"/>
    <property type="match status" value="1"/>
</dbReference>
<keyword evidence="3" id="KW-1185">Reference proteome</keyword>
<gene>
    <name evidence="2" type="ORF">DSCA_11060</name>
</gene>
<dbReference type="InterPro" id="IPR036457">
    <property type="entry name" value="PPM-type-like_dom_sf"/>
</dbReference>
<accession>A0A5K7YDU4</accession>
<protein>
    <recommendedName>
        <fullName evidence="1">PPM-type phosphatase domain-containing protein</fullName>
    </recommendedName>
</protein>
<feature type="domain" description="PPM-type phosphatase" evidence="1">
    <location>
        <begin position="3"/>
        <end position="239"/>
    </location>
</feature>
<sequence length="240" mass="25716">MITYHGATDVGNVRANNEDVFYVCEACHYCLVADGMGGAAAGEVASRIFADTAKAVFAGHDGKSEENTIARVQTTFKLANDKILKHVGSHPHDQGMGCTAELLAFSQGHFIIGHVGDSRTYRLKNDTLKQLTKDHSLVQEQLDQGIITPEEARRHAMRNVILRAVGVNDTVALDILKGKQHSGDLFLLCSDGLTDMVEESSVLSALSADGTLRERSDALIQLAKDAGGKDNVTVVLSALA</sequence>
<name>A0A5K7YDU4_9BACT</name>
<dbReference type="NCBIfam" id="NF033484">
    <property type="entry name" value="Stp1_PP2C_phos"/>
    <property type="match status" value="1"/>
</dbReference>
<dbReference type="RefSeq" id="WP_155315462.1">
    <property type="nucleotide sequence ID" value="NZ_AP021874.1"/>
</dbReference>
<dbReference type="KEGG" id="dalk:DSCA_11060"/>
<dbReference type="GO" id="GO:0004722">
    <property type="term" value="F:protein serine/threonine phosphatase activity"/>
    <property type="evidence" value="ECO:0007669"/>
    <property type="project" value="InterPro"/>
</dbReference>
<evidence type="ECO:0000259" key="1">
    <source>
        <dbReference type="PROSITE" id="PS51746"/>
    </source>
</evidence>
<proteinExistence type="predicted"/>
<dbReference type="EMBL" id="AP021874">
    <property type="protein sequence ID" value="BBO67176.1"/>
    <property type="molecule type" value="Genomic_DNA"/>
</dbReference>
<dbReference type="PANTHER" id="PTHR13832">
    <property type="entry name" value="PROTEIN PHOSPHATASE 2C"/>
    <property type="match status" value="1"/>
</dbReference>
<dbReference type="Gene3D" id="3.60.40.10">
    <property type="entry name" value="PPM-type phosphatase domain"/>
    <property type="match status" value="1"/>
</dbReference>
<reference evidence="2 3" key="1">
    <citation type="submission" date="2019-11" db="EMBL/GenBank/DDBJ databases">
        <title>Comparative genomics of hydrocarbon-degrading Desulfosarcina strains.</title>
        <authorList>
            <person name="Watanabe M."/>
            <person name="Kojima H."/>
            <person name="Fukui M."/>
        </authorList>
    </citation>
    <scope>NUCLEOTIDE SEQUENCE [LARGE SCALE GENOMIC DNA]</scope>
    <source>
        <strain evidence="2 3">PL12</strain>
    </source>
</reference>
<dbReference type="InterPro" id="IPR015655">
    <property type="entry name" value="PP2C"/>
</dbReference>
<dbReference type="SMART" id="SM00332">
    <property type="entry name" value="PP2Cc"/>
    <property type="match status" value="1"/>
</dbReference>
<dbReference type="OrthoDB" id="5496340at2"/>
<dbReference type="PANTHER" id="PTHR13832:SF827">
    <property type="entry name" value="PROTEIN PHOSPHATASE 1L"/>
    <property type="match status" value="1"/>
</dbReference>
<dbReference type="InterPro" id="IPR001932">
    <property type="entry name" value="PPM-type_phosphatase-like_dom"/>
</dbReference>
<dbReference type="Proteomes" id="UP000427906">
    <property type="component" value="Chromosome"/>
</dbReference>
<dbReference type="CDD" id="cd00143">
    <property type="entry name" value="PP2Cc"/>
    <property type="match status" value="1"/>
</dbReference>
<evidence type="ECO:0000313" key="2">
    <source>
        <dbReference type="EMBL" id="BBO67176.1"/>
    </source>
</evidence>
<evidence type="ECO:0000313" key="3">
    <source>
        <dbReference type="Proteomes" id="UP000427906"/>
    </source>
</evidence>
<dbReference type="AlphaFoldDB" id="A0A5K7YDU4"/>
<dbReference type="PROSITE" id="PS51746">
    <property type="entry name" value="PPM_2"/>
    <property type="match status" value="1"/>
</dbReference>